<protein>
    <submittedName>
        <fullName evidence="10">Ribonuclease P protein subunit p21-like isoform X1</fullName>
    </submittedName>
    <submittedName>
        <fullName evidence="11">Ribonuclease P protein subunit p21-like isoform X2</fullName>
    </submittedName>
</protein>
<dbReference type="GeneID" id="102806045"/>
<keyword evidence="1" id="KW-0963">Cytoplasm</keyword>
<dbReference type="HAMAP" id="MF_00757">
    <property type="entry name" value="RNase_P_4"/>
    <property type="match status" value="1"/>
</dbReference>
<dbReference type="Gene3D" id="6.20.50.20">
    <property type="match status" value="1"/>
</dbReference>
<evidence type="ECO:0000313" key="9">
    <source>
        <dbReference type="Proteomes" id="UP000694865"/>
    </source>
</evidence>
<evidence type="ECO:0000256" key="3">
    <source>
        <dbReference type="ARBA" id="ARBA00022722"/>
    </source>
</evidence>
<dbReference type="RefSeq" id="XP_006816338.1">
    <property type="nucleotide sequence ID" value="XM_006816275.1"/>
</dbReference>
<keyword evidence="7" id="KW-0862">Zinc</keyword>
<keyword evidence="9" id="KW-1185">Reference proteome</keyword>
<evidence type="ECO:0000256" key="4">
    <source>
        <dbReference type="ARBA" id="ARBA00022723"/>
    </source>
</evidence>
<sequence length="144" mass="16923">MTKNKKGKKAEKRKYHVPNREAFHRMNFLYQAAHSTLVQNPNNIELSRFYIATMKTIAKRLVLRIDPSVKRTICKRCHTLLLPGITSTVRMRAKRERHLVVTCIFCKQVKRFLTREGHQLWSEKPELRLDTQIDKQAADKGLLP</sequence>
<dbReference type="RefSeq" id="XP_006816337.1">
    <property type="nucleotide sequence ID" value="XM_006816274.1"/>
</dbReference>
<dbReference type="Proteomes" id="UP000694865">
    <property type="component" value="Unplaced"/>
</dbReference>
<organism evidence="9 11">
    <name type="scientific">Saccoglossus kowalevskii</name>
    <name type="common">Acorn worm</name>
    <dbReference type="NCBI Taxonomy" id="10224"/>
    <lineage>
        <taxon>Eukaryota</taxon>
        <taxon>Metazoa</taxon>
        <taxon>Hemichordata</taxon>
        <taxon>Enteropneusta</taxon>
        <taxon>Harrimaniidae</taxon>
        <taxon>Saccoglossus</taxon>
    </lineage>
</organism>
<keyword evidence="6" id="KW-0378">Hydrolase</keyword>
<evidence type="ECO:0000256" key="1">
    <source>
        <dbReference type="ARBA" id="ARBA00022490"/>
    </source>
</evidence>
<comment type="similarity">
    <text evidence="8">Belongs to the eukaryotic/archaeal RNase P protein component 4 family.</text>
</comment>
<keyword evidence="4" id="KW-0479">Metal-binding</keyword>
<evidence type="ECO:0000256" key="6">
    <source>
        <dbReference type="ARBA" id="ARBA00022801"/>
    </source>
</evidence>
<gene>
    <name evidence="10 11" type="primary">LOC102806045</name>
</gene>
<evidence type="ECO:0000256" key="5">
    <source>
        <dbReference type="ARBA" id="ARBA00022759"/>
    </source>
</evidence>
<name>A0ABM0M8J7_SACKO</name>
<evidence type="ECO:0000256" key="2">
    <source>
        <dbReference type="ARBA" id="ARBA00022694"/>
    </source>
</evidence>
<dbReference type="PANTHER" id="PTHR14742:SF0">
    <property type="entry name" value="RIBONUCLEASE P PROTEIN SUBUNIT P21"/>
    <property type="match status" value="1"/>
</dbReference>
<dbReference type="Pfam" id="PF04032">
    <property type="entry name" value="Rpr2"/>
    <property type="match status" value="1"/>
</dbReference>
<keyword evidence="5" id="KW-0255">Endonuclease</keyword>
<dbReference type="InterPro" id="IPR007175">
    <property type="entry name" value="Rpr2/Snm1/Rpp21"/>
</dbReference>
<dbReference type="InterPro" id="IPR016432">
    <property type="entry name" value="RNP4"/>
</dbReference>
<evidence type="ECO:0000313" key="10">
    <source>
        <dbReference type="RefSeq" id="XP_006816337.1"/>
    </source>
</evidence>
<reference evidence="10 11" key="1">
    <citation type="submission" date="2025-05" db="UniProtKB">
        <authorList>
            <consortium name="RefSeq"/>
        </authorList>
    </citation>
    <scope>IDENTIFICATION</scope>
    <source>
        <tissue evidence="10 11">Testes</tissue>
    </source>
</reference>
<evidence type="ECO:0000256" key="8">
    <source>
        <dbReference type="ARBA" id="ARBA00038402"/>
    </source>
</evidence>
<accession>A0ABM0M8J7</accession>
<evidence type="ECO:0000313" key="11">
    <source>
        <dbReference type="RefSeq" id="XP_006816338.1"/>
    </source>
</evidence>
<evidence type="ECO:0000256" key="7">
    <source>
        <dbReference type="ARBA" id="ARBA00022833"/>
    </source>
</evidence>
<dbReference type="PANTHER" id="PTHR14742">
    <property type="entry name" value="RIBONUCLEASE P SUBUNIT P21"/>
    <property type="match status" value="1"/>
</dbReference>
<proteinExistence type="inferred from homology"/>
<keyword evidence="3" id="KW-0540">Nuclease</keyword>
<keyword evidence="2" id="KW-0819">tRNA processing</keyword>